<dbReference type="CDD" id="cd00082">
    <property type="entry name" value="HisKA"/>
    <property type="match status" value="1"/>
</dbReference>
<organism evidence="5 6">
    <name type="scientific">Oceanicoccus sagamiensis</name>
    <dbReference type="NCBI Taxonomy" id="716816"/>
    <lineage>
        <taxon>Bacteria</taxon>
        <taxon>Pseudomonadati</taxon>
        <taxon>Pseudomonadota</taxon>
        <taxon>Gammaproteobacteria</taxon>
        <taxon>Cellvibrionales</taxon>
        <taxon>Spongiibacteraceae</taxon>
        <taxon>Oceanicoccus</taxon>
    </lineage>
</organism>
<dbReference type="PANTHER" id="PTHR43065:SF50">
    <property type="entry name" value="HISTIDINE KINASE"/>
    <property type="match status" value="1"/>
</dbReference>
<evidence type="ECO:0000256" key="2">
    <source>
        <dbReference type="ARBA" id="ARBA00012438"/>
    </source>
</evidence>
<evidence type="ECO:0000256" key="3">
    <source>
        <dbReference type="ARBA" id="ARBA00022553"/>
    </source>
</evidence>
<sequence length="313" mass="34706">MGNYLELFSSSAKQLGYLVEHRYNEEQLEANYTQLKSMVNELNLTQKQLVQSEKMASVGQLSSGIAHEINNPMGYIKSNVNTLTKYQDAYKQGFLLLEKLLADASDDDKKLQRLSDYWKKHDLDYLLNDTDVLLEETQQGISRVINIVSGLKSFARASDEKWAELQINDCVEEALKLSHNELKYTVTIEKNLADVPVINGNAGELVQVILNLLINAGQAIEKDGTITITTKLINDRVDLSIADSGTGIEQENLKNIFDPFFTTKEVGEGTGLGLSISFGIVENHLGSIDVKSVVGQGTTFTLSLPVASNDEWL</sequence>
<dbReference type="Gene3D" id="1.10.287.130">
    <property type="match status" value="1"/>
</dbReference>
<feature type="domain" description="Histidine kinase" evidence="4">
    <location>
        <begin position="64"/>
        <end position="308"/>
    </location>
</feature>
<dbReference type="InterPro" id="IPR003594">
    <property type="entry name" value="HATPase_dom"/>
</dbReference>
<dbReference type="Proteomes" id="UP000193450">
    <property type="component" value="Chromosome"/>
</dbReference>
<reference evidence="5 6" key="1">
    <citation type="submission" date="2016-11" db="EMBL/GenBank/DDBJ databases">
        <title>Trade-off between light-utilization and light-protection in marine flavobacteria.</title>
        <authorList>
            <person name="Kumagai Y."/>
        </authorList>
    </citation>
    <scope>NUCLEOTIDE SEQUENCE [LARGE SCALE GENOMIC DNA]</scope>
    <source>
        <strain evidence="5 6">NBRC 107125</strain>
    </source>
</reference>
<keyword evidence="6" id="KW-1185">Reference proteome</keyword>
<comment type="catalytic activity">
    <reaction evidence="1">
        <text>ATP + protein L-histidine = ADP + protein N-phospho-L-histidine.</text>
        <dbReference type="EC" id="2.7.13.3"/>
    </reaction>
</comment>
<keyword evidence="3" id="KW-0597">Phosphoprotein</keyword>
<dbReference type="InterPro" id="IPR004358">
    <property type="entry name" value="Sig_transdc_His_kin-like_C"/>
</dbReference>
<proteinExistence type="predicted"/>
<dbReference type="InterPro" id="IPR036890">
    <property type="entry name" value="HATPase_C_sf"/>
</dbReference>
<dbReference type="Gene3D" id="3.30.565.10">
    <property type="entry name" value="Histidine kinase-like ATPase, C-terminal domain"/>
    <property type="match status" value="1"/>
</dbReference>
<dbReference type="PRINTS" id="PR00344">
    <property type="entry name" value="BCTRLSENSOR"/>
</dbReference>
<dbReference type="KEGG" id="osg:BST96_03295"/>
<dbReference type="GO" id="GO:0000155">
    <property type="term" value="F:phosphorelay sensor kinase activity"/>
    <property type="evidence" value="ECO:0007669"/>
    <property type="project" value="InterPro"/>
</dbReference>
<dbReference type="Pfam" id="PF02518">
    <property type="entry name" value="HATPase_c"/>
    <property type="match status" value="1"/>
</dbReference>
<name>A0A1X9NFI9_9GAMM</name>
<evidence type="ECO:0000256" key="1">
    <source>
        <dbReference type="ARBA" id="ARBA00000085"/>
    </source>
</evidence>
<evidence type="ECO:0000313" key="6">
    <source>
        <dbReference type="Proteomes" id="UP000193450"/>
    </source>
</evidence>
<dbReference type="EMBL" id="CP019343">
    <property type="protein sequence ID" value="ARN76286.1"/>
    <property type="molecule type" value="Genomic_DNA"/>
</dbReference>
<dbReference type="EC" id="2.7.13.3" evidence="2"/>
<dbReference type="PROSITE" id="PS50109">
    <property type="entry name" value="HIS_KIN"/>
    <property type="match status" value="1"/>
</dbReference>
<dbReference type="AlphaFoldDB" id="A0A1X9NFI9"/>
<evidence type="ECO:0000313" key="5">
    <source>
        <dbReference type="EMBL" id="ARN76286.1"/>
    </source>
</evidence>
<dbReference type="InterPro" id="IPR003661">
    <property type="entry name" value="HisK_dim/P_dom"/>
</dbReference>
<evidence type="ECO:0000259" key="4">
    <source>
        <dbReference type="PROSITE" id="PS50109"/>
    </source>
</evidence>
<protein>
    <recommendedName>
        <fullName evidence="2">histidine kinase</fullName>
        <ecNumber evidence="2">2.7.13.3</ecNumber>
    </recommendedName>
</protein>
<dbReference type="SUPFAM" id="SSF47384">
    <property type="entry name" value="Homodimeric domain of signal transducing histidine kinase"/>
    <property type="match status" value="1"/>
</dbReference>
<dbReference type="SUPFAM" id="SSF55874">
    <property type="entry name" value="ATPase domain of HSP90 chaperone/DNA topoisomerase II/histidine kinase"/>
    <property type="match status" value="1"/>
</dbReference>
<dbReference type="PANTHER" id="PTHR43065">
    <property type="entry name" value="SENSOR HISTIDINE KINASE"/>
    <property type="match status" value="1"/>
</dbReference>
<dbReference type="InterPro" id="IPR036097">
    <property type="entry name" value="HisK_dim/P_sf"/>
</dbReference>
<gene>
    <name evidence="5" type="ORF">BST96_03295</name>
</gene>
<dbReference type="SMART" id="SM00387">
    <property type="entry name" value="HATPase_c"/>
    <property type="match status" value="1"/>
</dbReference>
<dbReference type="STRING" id="716816.BST96_03295"/>
<accession>A0A1X9NFI9</accession>
<dbReference type="InterPro" id="IPR005467">
    <property type="entry name" value="His_kinase_dom"/>
</dbReference>